<feature type="compositionally biased region" description="Basic and acidic residues" evidence="3">
    <location>
        <begin position="77"/>
        <end position="89"/>
    </location>
</feature>
<accession>A0A9X2LV31</accession>
<dbReference type="PANTHER" id="PTHR35530">
    <property type="entry name" value="TAUTOMERASE-RELATED"/>
    <property type="match status" value="1"/>
</dbReference>
<dbReference type="EMBL" id="JANIIC010000012">
    <property type="protein sequence ID" value="MCQ8830033.1"/>
    <property type="molecule type" value="Genomic_DNA"/>
</dbReference>
<proteinExistence type="inferred from homology"/>
<evidence type="ECO:0000313" key="5">
    <source>
        <dbReference type="EMBL" id="MCQ8830033.1"/>
    </source>
</evidence>
<dbReference type="SUPFAM" id="SSF55331">
    <property type="entry name" value="Tautomerase/MIF"/>
    <property type="match status" value="1"/>
</dbReference>
<name>A0A9X2LV31_STRMQ</name>
<dbReference type="GO" id="GO:0016853">
    <property type="term" value="F:isomerase activity"/>
    <property type="evidence" value="ECO:0007669"/>
    <property type="project" value="UniProtKB-KW"/>
</dbReference>
<reference evidence="5" key="1">
    <citation type="submission" date="2022-06" db="EMBL/GenBank/DDBJ databases">
        <title>WGS of actinobacteria.</title>
        <authorList>
            <person name="Thawai C."/>
        </authorList>
    </citation>
    <scope>NUCLEOTIDE SEQUENCE</scope>
    <source>
        <strain evidence="5">DSM 42010</strain>
    </source>
</reference>
<dbReference type="Pfam" id="PF01361">
    <property type="entry name" value="Tautomerase"/>
    <property type="match status" value="1"/>
</dbReference>
<feature type="domain" description="4-oxalocrotonate tautomerase-like" evidence="4">
    <location>
        <begin position="19"/>
        <end position="72"/>
    </location>
</feature>
<keyword evidence="6" id="KW-1185">Reference proteome</keyword>
<organism evidence="5 6">
    <name type="scientific">Streptomyces malaysiensis subsp. samsunensis</name>
    <dbReference type="NCBI Taxonomy" id="459658"/>
    <lineage>
        <taxon>Bacteria</taxon>
        <taxon>Bacillati</taxon>
        <taxon>Actinomycetota</taxon>
        <taxon>Actinomycetes</taxon>
        <taxon>Kitasatosporales</taxon>
        <taxon>Streptomycetaceae</taxon>
        <taxon>Streptomyces</taxon>
        <taxon>Streptomyces violaceusniger group</taxon>
    </lineage>
</organism>
<evidence type="ECO:0000256" key="2">
    <source>
        <dbReference type="ARBA" id="ARBA00023235"/>
    </source>
</evidence>
<dbReference type="PANTHER" id="PTHR35530:SF1">
    <property type="entry name" value="2-HYDROXYMUCONATE TAUTOMERASE"/>
    <property type="match status" value="1"/>
</dbReference>
<evidence type="ECO:0000256" key="1">
    <source>
        <dbReference type="ARBA" id="ARBA00006723"/>
    </source>
</evidence>
<keyword evidence="2" id="KW-0413">Isomerase</keyword>
<comment type="similarity">
    <text evidence="1">Belongs to the 4-oxalocrotonate tautomerase family.</text>
</comment>
<dbReference type="AlphaFoldDB" id="A0A9X2LV31"/>
<feature type="region of interest" description="Disordered" evidence="3">
    <location>
        <begin position="77"/>
        <end position="104"/>
    </location>
</feature>
<gene>
    <name evidence="5" type="ORF">NQU54_13325</name>
</gene>
<dbReference type="InterPro" id="IPR004370">
    <property type="entry name" value="4-OT-like_dom"/>
</dbReference>
<protein>
    <submittedName>
        <fullName evidence="5">Tautomerase family protein</fullName>
    </submittedName>
</protein>
<evidence type="ECO:0000256" key="3">
    <source>
        <dbReference type="SAM" id="MobiDB-lite"/>
    </source>
</evidence>
<evidence type="ECO:0000313" key="6">
    <source>
        <dbReference type="Proteomes" id="UP001142400"/>
    </source>
</evidence>
<dbReference type="InterPro" id="IPR014347">
    <property type="entry name" value="Tautomerase/MIF_sf"/>
</dbReference>
<dbReference type="Gene3D" id="3.30.429.10">
    <property type="entry name" value="Macrophage Migration Inhibitory Factor"/>
    <property type="match status" value="1"/>
</dbReference>
<evidence type="ECO:0000259" key="4">
    <source>
        <dbReference type="Pfam" id="PF01361"/>
    </source>
</evidence>
<dbReference type="Proteomes" id="UP001142400">
    <property type="component" value="Unassembled WGS sequence"/>
</dbReference>
<comment type="caution">
    <text evidence="5">The sequence shown here is derived from an EMBL/GenBank/DDBJ whole genome shotgun (WGS) entry which is preliminary data.</text>
</comment>
<sequence length="104" mass="11410">MRRFAVPRPAAIPRSTAMPIIDVSLLSGRRREDLQRLIHALHETTVRVLDAPPESIKVLIREIPAEHWGSGGITMAEKRAAAQRHRPDPAGRPNPVGESGDGAR</sequence>